<gene>
    <name evidence="1" type="ORF">M5X12_03955</name>
</gene>
<protein>
    <submittedName>
        <fullName evidence="1">Uncharacterized protein</fullName>
    </submittedName>
</protein>
<reference evidence="1 2" key="1">
    <citation type="submission" date="2022-05" db="EMBL/GenBank/DDBJ databases">
        <title>Genome Sequencing of Bee-Associated Microbes.</title>
        <authorList>
            <person name="Dunlap C."/>
        </authorList>
    </citation>
    <scope>NUCLEOTIDE SEQUENCE [LARGE SCALE GENOMIC DNA]</scope>
    <source>
        <strain evidence="1 2">NRRL B-04010</strain>
    </source>
</reference>
<dbReference type="Proteomes" id="UP001527181">
    <property type="component" value="Unassembled WGS sequence"/>
</dbReference>
<proteinExistence type="predicted"/>
<name>A0ABT4GSQ4_PAEAL</name>
<keyword evidence="2" id="KW-1185">Reference proteome</keyword>
<evidence type="ECO:0000313" key="1">
    <source>
        <dbReference type="EMBL" id="MCY9759725.1"/>
    </source>
</evidence>
<dbReference type="RefSeq" id="WP_005546952.1">
    <property type="nucleotide sequence ID" value="NZ_JAMDLX010000125.1"/>
</dbReference>
<comment type="caution">
    <text evidence="1">The sequence shown here is derived from an EMBL/GenBank/DDBJ whole genome shotgun (WGS) entry which is preliminary data.</text>
</comment>
<accession>A0ABT4GSQ4</accession>
<dbReference type="GeneID" id="94489702"/>
<organism evidence="1 2">
    <name type="scientific">Paenibacillus alvei</name>
    <name type="common">Bacillus alvei</name>
    <dbReference type="NCBI Taxonomy" id="44250"/>
    <lineage>
        <taxon>Bacteria</taxon>
        <taxon>Bacillati</taxon>
        <taxon>Bacillota</taxon>
        <taxon>Bacilli</taxon>
        <taxon>Bacillales</taxon>
        <taxon>Paenibacillaceae</taxon>
        <taxon>Paenibacillus</taxon>
    </lineage>
</organism>
<sequence length="59" mass="6440">MDTNEVIDHCPVCDKEIFFGQVVWKVGADLCCSVEHMLKRAKVVIVNSGQEGGASHAHT</sequence>
<dbReference type="EMBL" id="JAMDNP010000006">
    <property type="protein sequence ID" value="MCY9759725.1"/>
    <property type="molecule type" value="Genomic_DNA"/>
</dbReference>
<evidence type="ECO:0000313" key="2">
    <source>
        <dbReference type="Proteomes" id="UP001527181"/>
    </source>
</evidence>